<keyword evidence="2" id="KW-0805">Transcription regulation</keyword>
<organism evidence="7 8">
    <name type="scientific">Mikania micrantha</name>
    <name type="common">bitter vine</name>
    <dbReference type="NCBI Taxonomy" id="192012"/>
    <lineage>
        <taxon>Eukaryota</taxon>
        <taxon>Viridiplantae</taxon>
        <taxon>Streptophyta</taxon>
        <taxon>Embryophyta</taxon>
        <taxon>Tracheophyta</taxon>
        <taxon>Spermatophyta</taxon>
        <taxon>Magnoliopsida</taxon>
        <taxon>eudicotyledons</taxon>
        <taxon>Gunneridae</taxon>
        <taxon>Pentapetalae</taxon>
        <taxon>asterids</taxon>
        <taxon>campanulids</taxon>
        <taxon>Asterales</taxon>
        <taxon>Asteraceae</taxon>
        <taxon>Asteroideae</taxon>
        <taxon>Heliantheae alliance</taxon>
        <taxon>Eupatorieae</taxon>
        <taxon>Mikania</taxon>
    </lineage>
</organism>
<accession>A0A5N6NLQ9</accession>
<dbReference type="GO" id="GO:0090575">
    <property type="term" value="C:RNA polymerase II transcription regulator complex"/>
    <property type="evidence" value="ECO:0007669"/>
    <property type="project" value="TreeGrafter"/>
</dbReference>
<comment type="subcellular location">
    <subcellularLocation>
        <location evidence="1">Nucleus</location>
    </subcellularLocation>
</comment>
<dbReference type="Gene3D" id="4.10.280.10">
    <property type="entry name" value="Helix-loop-helix DNA-binding domain"/>
    <property type="match status" value="1"/>
</dbReference>
<evidence type="ECO:0000256" key="2">
    <source>
        <dbReference type="ARBA" id="ARBA00023015"/>
    </source>
</evidence>
<keyword evidence="4" id="KW-0539">Nucleus</keyword>
<evidence type="ECO:0000313" key="7">
    <source>
        <dbReference type="EMBL" id="KAD4981744.1"/>
    </source>
</evidence>
<evidence type="ECO:0000256" key="4">
    <source>
        <dbReference type="ARBA" id="ARBA00023242"/>
    </source>
</evidence>
<dbReference type="InterPro" id="IPR015660">
    <property type="entry name" value="MASH1/Ascl1a-like"/>
</dbReference>
<dbReference type="SUPFAM" id="SSF47459">
    <property type="entry name" value="HLH, helix-loop-helix DNA-binding domain"/>
    <property type="match status" value="1"/>
</dbReference>
<keyword evidence="3" id="KW-0804">Transcription</keyword>
<evidence type="ECO:0000256" key="3">
    <source>
        <dbReference type="ARBA" id="ARBA00023163"/>
    </source>
</evidence>
<sequence>MEKSTASLIPNILERKVVEKNRRDKMKLLYSQLFSLVPDHFKSKETVEISERVNETINYIESLKANIKKTKEEASTSSQMSHGIEIHEMTPDLYVVVVTGLETPSVFFNIVRVLDGYSTDVVQANFSPRGPSTFHVHHNNVSLLSGSI</sequence>
<dbReference type="Pfam" id="PF00010">
    <property type="entry name" value="HLH"/>
    <property type="match status" value="1"/>
</dbReference>
<gene>
    <name evidence="7" type="ORF">E3N88_18415</name>
</gene>
<proteinExistence type="predicted"/>
<dbReference type="GO" id="GO:0000981">
    <property type="term" value="F:DNA-binding transcription factor activity, RNA polymerase II-specific"/>
    <property type="evidence" value="ECO:0007669"/>
    <property type="project" value="TreeGrafter"/>
</dbReference>
<dbReference type="PANTHER" id="PTHR13935">
    <property type="entry name" value="ACHAETE-SCUTE TRANSCRIPTION FACTOR-RELATED"/>
    <property type="match status" value="1"/>
</dbReference>
<evidence type="ECO:0000256" key="5">
    <source>
        <dbReference type="SAM" id="Coils"/>
    </source>
</evidence>
<evidence type="ECO:0000259" key="6">
    <source>
        <dbReference type="PROSITE" id="PS50888"/>
    </source>
</evidence>
<keyword evidence="8" id="KW-1185">Reference proteome</keyword>
<dbReference type="Proteomes" id="UP000326396">
    <property type="component" value="Linkage Group LG18"/>
</dbReference>
<dbReference type="AlphaFoldDB" id="A0A5N6NLQ9"/>
<dbReference type="GO" id="GO:0000977">
    <property type="term" value="F:RNA polymerase II transcription regulatory region sequence-specific DNA binding"/>
    <property type="evidence" value="ECO:0007669"/>
    <property type="project" value="TreeGrafter"/>
</dbReference>
<comment type="caution">
    <text evidence="7">The sequence shown here is derived from an EMBL/GenBank/DDBJ whole genome shotgun (WGS) entry which is preliminary data.</text>
</comment>
<name>A0A5N6NLQ9_9ASTR</name>
<protein>
    <recommendedName>
        <fullName evidence="6">BHLH domain-containing protein</fullName>
    </recommendedName>
</protein>
<dbReference type="OrthoDB" id="752507at2759"/>
<reference evidence="7 8" key="1">
    <citation type="submission" date="2019-05" db="EMBL/GenBank/DDBJ databases">
        <title>Mikania micrantha, genome provides insights into the molecular mechanism of rapid growth.</title>
        <authorList>
            <person name="Liu B."/>
        </authorList>
    </citation>
    <scope>NUCLEOTIDE SEQUENCE [LARGE SCALE GENOMIC DNA]</scope>
    <source>
        <strain evidence="7">NLD-2019</strain>
        <tissue evidence="7">Leaf</tissue>
    </source>
</reference>
<keyword evidence="5" id="KW-0175">Coiled coil</keyword>
<dbReference type="PROSITE" id="PS50888">
    <property type="entry name" value="BHLH"/>
    <property type="match status" value="1"/>
</dbReference>
<dbReference type="GO" id="GO:0046983">
    <property type="term" value="F:protein dimerization activity"/>
    <property type="evidence" value="ECO:0007669"/>
    <property type="project" value="InterPro"/>
</dbReference>
<dbReference type="PANTHER" id="PTHR13935:SF63">
    <property type="entry name" value="BHLH DOMAIN-CONTAINING PROTEIN"/>
    <property type="match status" value="1"/>
</dbReference>
<feature type="domain" description="BHLH" evidence="6">
    <location>
        <begin position="10"/>
        <end position="63"/>
    </location>
</feature>
<evidence type="ECO:0000256" key="1">
    <source>
        <dbReference type="ARBA" id="ARBA00004123"/>
    </source>
</evidence>
<dbReference type="EMBL" id="SZYD01000010">
    <property type="protein sequence ID" value="KAD4981744.1"/>
    <property type="molecule type" value="Genomic_DNA"/>
</dbReference>
<dbReference type="InterPro" id="IPR036638">
    <property type="entry name" value="HLH_DNA-bd_sf"/>
</dbReference>
<evidence type="ECO:0000313" key="8">
    <source>
        <dbReference type="Proteomes" id="UP000326396"/>
    </source>
</evidence>
<feature type="coiled-coil region" evidence="5">
    <location>
        <begin position="53"/>
        <end position="80"/>
    </location>
</feature>
<dbReference type="InterPro" id="IPR011598">
    <property type="entry name" value="bHLH_dom"/>
</dbReference>